<evidence type="ECO:0000313" key="2">
    <source>
        <dbReference type="EMBL" id="GFQ97530.1"/>
    </source>
</evidence>
<dbReference type="Proteomes" id="UP000887116">
    <property type="component" value="Unassembled WGS sequence"/>
</dbReference>
<comment type="caution">
    <text evidence="2">The sequence shown here is derived from an EMBL/GenBank/DDBJ whole genome shotgun (WGS) entry which is preliminary data.</text>
</comment>
<dbReference type="AlphaFoldDB" id="A0A8X6J9E6"/>
<dbReference type="EMBL" id="BMAO01004860">
    <property type="protein sequence ID" value="GFQ97530.1"/>
    <property type="molecule type" value="Genomic_DNA"/>
</dbReference>
<evidence type="ECO:0000256" key="1">
    <source>
        <dbReference type="SAM" id="MobiDB-lite"/>
    </source>
</evidence>
<reference evidence="2" key="1">
    <citation type="submission" date="2020-07" db="EMBL/GenBank/DDBJ databases">
        <title>Multicomponent nature underlies the extraordinary mechanical properties of spider dragline silk.</title>
        <authorList>
            <person name="Kono N."/>
            <person name="Nakamura H."/>
            <person name="Mori M."/>
            <person name="Yoshida Y."/>
            <person name="Ohtoshi R."/>
            <person name="Malay A.D."/>
            <person name="Moran D.A.P."/>
            <person name="Tomita M."/>
            <person name="Numata K."/>
            <person name="Arakawa K."/>
        </authorList>
    </citation>
    <scope>NUCLEOTIDE SEQUENCE</scope>
</reference>
<sequence>MTEAEVLKSLRKSGLSHNDSTNDEDYVWDSTSQSEGDTDVAMGAIETLASENVYINFPGSERVAITDSVDCIVCDYICTKRF</sequence>
<keyword evidence="3" id="KW-1185">Reference proteome</keyword>
<gene>
    <name evidence="2" type="ORF">TNCT_617791</name>
</gene>
<name>A0A8X6J9E6_TRICU</name>
<protein>
    <submittedName>
        <fullName evidence="2">Uncharacterized protein</fullName>
    </submittedName>
</protein>
<proteinExistence type="predicted"/>
<organism evidence="2 3">
    <name type="scientific">Trichonephila clavata</name>
    <name type="common">Joro spider</name>
    <name type="synonym">Nephila clavata</name>
    <dbReference type="NCBI Taxonomy" id="2740835"/>
    <lineage>
        <taxon>Eukaryota</taxon>
        <taxon>Metazoa</taxon>
        <taxon>Ecdysozoa</taxon>
        <taxon>Arthropoda</taxon>
        <taxon>Chelicerata</taxon>
        <taxon>Arachnida</taxon>
        <taxon>Araneae</taxon>
        <taxon>Araneomorphae</taxon>
        <taxon>Entelegynae</taxon>
        <taxon>Araneoidea</taxon>
        <taxon>Nephilidae</taxon>
        <taxon>Trichonephila</taxon>
    </lineage>
</organism>
<evidence type="ECO:0000313" key="3">
    <source>
        <dbReference type="Proteomes" id="UP000887116"/>
    </source>
</evidence>
<feature type="region of interest" description="Disordered" evidence="1">
    <location>
        <begin position="1"/>
        <end position="37"/>
    </location>
</feature>
<accession>A0A8X6J9E6</accession>